<dbReference type="PANTHER" id="PTHR43747">
    <property type="entry name" value="FAD-BINDING PROTEIN"/>
    <property type="match status" value="1"/>
</dbReference>
<dbReference type="EMBL" id="FOKK01000004">
    <property type="protein sequence ID" value="SFB05936.1"/>
    <property type="molecule type" value="Genomic_DNA"/>
</dbReference>
<dbReference type="PANTHER" id="PTHR43747:SF1">
    <property type="entry name" value="SLR1998 PROTEIN"/>
    <property type="match status" value="1"/>
</dbReference>
<evidence type="ECO:0000313" key="2">
    <source>
        <dbReference type="EMBL" id="SFB05936.1"/>
    </source>
</evidence>
<dbReference type="InterPro" id="IPR002938">
    <property type="entry name" value="FAD-bd"/>
</dbReference>
<dbReference type="PRINTS" id="PR00469">
    <property type="entry name" value="PNDRDTASEII"/>
</dbReference>
<evidence type="ECO:0000313" key="3">
    <source>
        <dbReference type="Proteomes" id="UP000198790"/>
    </source>
</evidence>
<dbReference type="OrthoDB" id="9806565at2"/>
<dbReference type="AlphaFoldDB" id="A0A1I0XZU9"/>
<dbReference type="Proteomes" id="UP000198790">
    <property type="component" value="Unassembled WGS sequence"/>
</dbReference>
<accession>A0A1I0XZU9</accession>
<dbReference type="Pfam" id="PF01494">
    <property type="entry name" value="FAD_binding_3"/>
    <property type="match status" value="1"/>
</dbReference>
<dbReference type="STRING" id="237018.SAMN04489723_10411"/>
<sequence>MKKIVVIGAGPAGAVASSYLAKQGFEVIVLEKEGFPRFVIGESLLPKCMDALEEAGLMSPLLEKGYQKKMGASYYNRANQTCNFLFSQQFSKSWDWTWNVQRVNFDQDLVDAAQANGVQFVFGCTVTAVEIEGEYRTVTYQSQDGKETKIEASFVIDASGYGRVLPRLFDLDIPSVQKSRGAVFAHFVDQKRTGREGDDIFIYPFDEKNSWIWVIPFSDGTASVGIVSDMEDTKARAADDFAAYLKFVQSFELLNGRFTEAAYQRDPTMILGYSVGVKSMFGEGYVLCGNSTEFLDPVFSSGVTLATVSGLQAAKLVEKELNGESVDWQKDYEDEMRYGIEVFRSYVDGWYNGELQTIFFNPKINPQIKAQICSVLAGHVWDVSNPFVKKHKTILSTLAKVIQIENKGTEVKQ</sequence>
<gene>
    <name evidence="2" type="ORF">SAMN04489723_10411</name>
</gene>
<dbReference type="InterPro" id="IPR050816">
    <property type="entry name" value="Flavin-dep_Halogenase_NPB"/>
</dbReference>
<name>A0A1I0XZU9_9BACT</name>
<dbReference type="InterPro" id="IPR036188">
    <property type="entry name" value="FAD/NAD-bd_sf"/>
</dbReference>
<protein>
    <submittedName>
        <fullName evidence="2">Dehydrogenase (Flavoprotein)</fullName>
    </submittedName>
</protein>
<dbReference type="GO" id="GO:0071949">
    <property type="term" value="F:FAD binding"/>
    <property type="evidence" value="ECO:0007669"/>
    <property type="project" value="InterPro"/>
</dbReference>
<feature type="domain" description="FAD-binding" evidence="1">
    <location>
        <begin position="3"/>
        <end position="235"/>
    </location>
</feature>
<keyword evidence="3" id="KW-1185">Reference proteome</keyword>
<dbReference type="RefSeq" id="WP_092895349.1">
    <property type="nucleotide sequence ID" value="NZ_FOKK01000004.1"/>
</dbReference>
<evidence type="ECO:0000259" key="1">
    <source>
        <dbReference type="Pfam" id="PF01494"/>
    </source>
</evidence>
<dbReference type="SUPFAM" id="SSF51905">
    <property type="entry name" value="FAD/NAD(P)-binding domain"/>
    <property type="match status" value="1"/>
</dbReference>
<organism evidence="2 3">
    <name type="scientific">Algoriphagus aquimarinus</name>
    <dbReference type="NCBI Taxonomy" id="237018"/>
    <lineage>
        <taxon>Bacteria</taxon>
        <taxon>Pseudomonadati</taxon>
        <taxon>Bacteroidota</taxon>
        <taxon>Cytophagia</taxon>
        <taxon>Cytophagales</taxon>
        <taxon>Cyclobacteriaceae</taxon>
        <taxon>Algoriphagus</taxon>
    </lineage>
</organism>
<dbReference type="Gene3D" id="3.50.50.60">
    <property type="entry name" value="FAD/NAD(P)-binding domain"/>
    <property type="match status" value="1"/>
</dbReference>
<proteinExistence type="predicted"/>
<reference evidence="2 3" key="1">
    <citation type="submission" date="2016-10" db="EMBL/GenBank/DDBJ databases">
        <authorList>
            <person name="de Groot N.N."/>
        </authorList>
    </citation>
    <scope>NUCLEOTIDE SEQUENCE [LARGE SCALE GENOMIC DNA]</scope>
    <source>
        <strain evidence="2 3">DSM 23399</strain>
    </source>
</reference>